<evidence type="ECO:0000259" key="11">
    <source>
        <dbReference type="PROSITE" id="PS50011"/>
    </source>
</evidence>
<keyword evidence="3 10" id="KW-0808">Transferase</keyword>
<reference evidence="13" key="3">
    <citation type="submission" date="2025-09" db="UniProtKB">
        <authorList>
            <consortium name="Ensembl"/>
        </authorList>
    </citation>
    <scope>IDENTIFICATION</scope>
</reference>
<dbReference type="GO" id="GO:0031349">
    <property type="term" value="P:positive regulation of defense response"/>
    <property type="evidence" value="ECO:0007669"/>
    <property type="project" value="UniProtKB-ARBA"/>
</dbReference>
<evidence type="ECO:0000256" key="8">
    <source>
        <dbReference type="ARBA" id="ARBA00023198"/>
    </source>
</evidence>
<dbReference type="GO" id="GO:0009893">
    <property type="term" value="P:positive regulation of metabolic process"/>
    <property type="evidence" value="ECO:0007669"/>
    <property type="project" value="UniProtKB-ARBA"/>
</dbReference>
<dbReference type="Gene3D" id="1.10.510.10">
    <property type="entry name" value="Transferase(Phosphotransferase) domain 1"/>
    <property type="match status" value="1"/>
</dbReference>
<dbReference type="Gene3D" id="1.10.533.10">
    <property type="entry name" value="Death Domain, Fas"/>
    <property type="match status" value="1"/>
</dbReference>
<evidence type="ECO:0000256" key="9">
    <source>
        <dbReference type="PROSITE-ProRule" id="PRU10141"/>
    </source>
</evidence>
<dbReference type="Proteomes" id="UP000694395">
    <property type="component" value="Chromosome 1"/>
</dbReference>
<evidence type="ECO:0000256" key="6">
    <source>
        <dbReference type="ARBA" id="ARBA00022840"/>
    </source>
</evidence>
<dbReference type="PROSITE" id="PS50209">
    <property type="entry name" value="CARD"/>
    <property type="match status" value="1"/>
</dbReference>
<dbReference type="GO" id="GO:0004706">
    <property type="term" value="F:JUN kinase kinase kinase activity"/>
    <property type="evidence" value="ECO:0007669"/>
    <property type="project" value="TreeGrafter"/>
</dbReference>
<keyword evidence="5 9" id="KW-0547">Nucleotide-binding</keyword>
<evidence type="ECO:0008006" key="15">
    <source>
        <dbReference type="Google" id="ProtNLM"/>
    </source>
</evidence>
<keyword evidence="2" id="KW-0963">Cytoplasm</keyword>
<evidence type="ECO:0000256" key="3">
    <source>
        <dbReference type="ARBA" id="ARBA00022527"/>
    </source>
</evidence>
<feature type="domain" description="CARD" evidence="12">
    <location>
        <begin position="370"/>
        <end position="460"/>
    </location>
</feature>
<dbReference type="CDD" id="cd08330">
    <property type="entry name" value="CARD_ASC_NALP1"/>
    <property type="match status" value="1"/>
</dbReference>
<keyword evidence="14" id="KW-1185">Reference proteome</keyword>
<sequence length="499" mass="55467">MDWSSPAAVIVNNSLENWKVIGAGGFGQVHKARHVVWGLDVAIKLLQCDDGSSTSLHNEAEMLRKSTSPHVIRILGVYKDYPPNCGPSIQLGLVMEFMERGTLESLLDTLSLHPPWPHPLACRLAHQIALGMNFLHCLIPPLLHQDLKPNNVLLDNNLNAKLADFGLAKVSHSVSKMSKEFPGNAGGTSSYMPPEALENVSYKPIRAFDIYSYGILLWSIITGQSKPYPDVHAREFSRFCFLIKDRGQRPSLEAVDKEQVEGLGDLVELMKKCWDHEPSKRPPFKECFLVTGRVFEKHKKGIQDAVNQVLLKLNLGSVEGSKTSGVGTPRVSASSKPPACPKDKVNISADVKTGPLPPTQDVADGLSSKPIDKGAQFVDDNMEQLVQRISLVMPIADGLFQKKMIHYEDYSEITAAQTSMAKMRKLYVALQPGGAVAKSAFYQILLKQQSLLVKELGKLLSLLFWYHTYLSVKYMCIPVPAPLESAVMLIIYHEFEWRR</sequence>
<dbReference type="PANTHER" id="PTHR44329:SF297">
    <property type="entry name" value="RECEPTOR-INTERACTING SERINE_THREONINE-PROTEIN KINASE 3"/>
    <property type="match status" value="1"/>
</dbReference>
<feature type="binding site" evidence="9">
    <location>
        <position position="44"/>
    </location>
    <ligand>
        <name>ATP</name>
        <dbReference type="ChEBI" id="CHEBI:30616"/>
    </ligand>
</feature>
<dbReference type="SMART" id="SM00220">
    <property type="entry name" value="S_TKc"/>
    <property type="match status" value="1"/>
</dbReference>
<evidence type="ECO:0000313" key="14">
    <source>
        <dbReference type="Proteomes" id="UP000694395"/>
    </source>
</evidence>
<evidence type="ECO:0000256" key="4">
    <source>
        <dbReference type="ARBA" id="ARBA00022588"/>
    </source>
</evidence>
<dbReference type="InterPro" id="IPR033516">
    <property type="entry name" value="CARD8/ASC/NALP1_CARD"/>
</dbReference>
<dbReference type="GO" id="GO:0005829">
    <property type="term" value="C:cytosol"/>
    <property type="evidence" value="ECO:0007669"/>
    <property type="project" value="UniProtKB-SubCell"/>
</dbReference>
<dbReference type="Ensembl" id="ENSOMYT00000005873.2">
    <property type="protein sequence ID" value="ENSOMYP00000005269.2"/>
    <property type="gene ID" value="ENSOMYG00000002717.2"/>
</dbReference>
<comment type="similarity">
    <text evidence="10">Belongs to the protein kinase superfamily.</text>
</comment>
<organism evidence="13 14">
    <name type="scientific">Oncorhynchus mykiss</name>
    <name type="common">Rainbow trout</name>
    <name type="synonym">Salmo gairdneri</name>
    <dbReference type="NCBI Taxonomy" id="8022"/>
    <lineage>
        <taxon>Eukaryota</taxon>
        <taxon>Metazoa</taxon>
        <taxon>Chordata</taxon>
        <taxon>Craniata</taxon>
        <taxon>Vertebrata</taxon>
        <taxon>Euteleostomi</taxon>
        <taxon>Actinopterygii</taxon>
        <taxon>Neopterygii</taxon>
        <taxon>Teleostei</taxon>
        <taxon>Protacanthopterygii</taxon>
        <taxon>Salmoniformes</taxon>
        <taxon>Salmonidae</taxon>
        <taxon>Salmoninae</taxon>
        <taxon>Oncorhynchus</taxon>
    </lineage>
</organism>
<dbReference type="InterPro" id="IPR000719">
    <property type="entry name" value="Prot_kinase_dom"/>
</dbReference>
<evidence type="ECO:0000313" key="13">
    <source>
        <dbReference type="Ensembl" id="ENSOMYP00000005269.2"/>
    </source>
</evidence>
<dbReference type="PROSITE" id="PS50011">
    <property type="entry name" value="PROTEIN_KINASE_DOM"/>
    <property type="match status" value="1"/>
</dbReference>
<dbReference type="InterPro" id="IPR017441">
    <property type="entry name" value="Protein_kinase_ATP_BS"/>
</dbReference>
<evidence type="ECO:0000256" key="7">
    <source>
        <dbReference type="ARBA" id="ARBA00022859"/>
    </source>
</evidence>
<keyword evidence="7" id="KW-0391">Immunity</keyword>
<dbReference type="Pfam" id="PF07714">
    <property type="entry name" value="PK_Tyr_Ser-Thr"/>
    <property type="match status" value="1"/>
</dbReference>
<reference evidence="13" key="1">
    <citation type="submission" date="2020-07" db="EMBL/GenBank/DDBJ databases">
        <title>A long reads based de novo assembly of the rainbow trout Arlee double haploid line genome.</title>
        <authorList>
            <person name="Gao G."/>
            <person name="Palti Y."/>
        </authorList>
    </citation>
    <scope>NUCLEOTIDE SEQUENCE [LARGE SCALE GENOMIC DNA]</scope>
</reference>
<dbReference type="PANTHER" id="PTHR44329">
    <property type="entry name" value="SERINE/THREONINE-PROTEIN KINASE TNNI3K-RELATED"/>
    <property type="match status" value="1"/>
</dbReference>
<dbReference type="InterPro" id="IPR001245">
    <property type="entry name" value="Ser-Thr/Tyr_kinase_cat_dom"/>
</dbReference>
<keyword evidence="8" id="KW-0395">Inflammatory response</keyword>
<dbReference type="GeneTree" id="ENSGT00940000160206"/>
<dbReference type="InterPro" id="IPR051681">
    <property type="entry name" value="Ser/Thr_Kinases-Pseudokinases"/>
</dbReference>
<comment type="subcellular location">
    <subcellularLocation>
        <location evidence="1">Cytoplasm</location>
        <location evidence="1">Cytosol</location>
    </subcellularLocation>
</comment>
<evidence type="ECO:0000256" key="2">
    <source>
        <dbReference type="ARBA" id="ARBA00022490"/>
    </source>
</evidence>
<evidence type="ECO:0000256" key="1">
    <source>
        <dbReference type="ARBA" id="ARBA00004514"/>
    </source>
</evidence>
<evidence type="ECO:0000256" key="5">
    <source>
        <dbReference type="ARBA" id="ARBA00022741"/>
    </source>
</evidence>
<dbReference type="GO" id="GO:0045087">
    <property type="term" value="P:innate immune response"/>
    <property type="evidence" value="ECO:0007669"/>
    <property type="project" value="UniProtKB-KW"/>
</dbReference>
<keyword evidence="4" id="KW-0399">Innate immunity</keyword>
<dbReference type="GO" id="GO:0005524">
    <property type="term" value="F:ATP binding"/>
    <property type="evidence" value="ECO:0007669"/>
    <property type="project" value="UniProtKB-UniRule"/>
</dbReference>
<accession>A0A8C7LWK3</accession>
<reference evidence="13" key="2">
    <citation type="submission" date="2025-08" db="UniProtKB">
        <authorList>
            <consortium name="Ensembl"/>
        </authorList>
    </citation>
    <scope>IDENTIFICATION</scope>
</reference>
<proteinExistence type="inferred from homology"/>
<dbReference type="GO" id="GO:0043123">
    <property type="term" value="P:positive regulation of canonical NF-kappaB signal transduction"/>
    <property type="evidence" value="ECO:0007669"/>
    <property type="project" value="UniProtKB-ARBA"/>
</dbReference>
<feature type="domain" description="Protein kinase" evidence="11">
    <location>
        <begin position="15"/>
        <end position="295"/>
    </location>
</feature>
<evidence type="ECO:0000259" key="12">
    <source>
        <dbReference type="PROSITE" id="PS50209"/>
    </source>
</evidence>
<protein>
    <recommendedName>
        <fullName evidence="15">Protein kinase domain-containing protein</fullName>
    </recommendedName>
</protein>
<name>A0A8C7LWK3_ONCMY</name>
<dbReference type="SUPFAM" id="SSF56112">
    <property type="entry name" value="Protein kinase-like (PK-like)"/>
    <property type="match status" value="1"/>
</dbReference>
<dbReference type="GO" id="GO:0006954">
    <property type="term" value="P:inflammatory response"/>
    <property type="evidence" value="ECO:0007669"/>
    <property type="project" value="UniProtKB-KW"/>
</dbReference>
<dbReference type="GO" id="GO:0042981">
    <property type="term" value="P:regulation of apoptotic process"/>
    <property type="evidence" value="ECO:0007669"/>
    <property type="project" value="InterPro"/>
</dbReference>
<dbReference type="AlphaFoldDB" id="A0A8C7LWK3"/>
<dbReference type="InterPro" id="IPR001315">
    <property type="entry name" value="CARD"/>
</dbReference>
<dbReference type="PROSITE" id="PS00107">
    <property type="entry name" value="PROTEIN_KINASE_ATP"/>
    <property type="match status" value="1"/>
</dbReference>
<gene>
    <name evidence="13" type="primary">LOC110521454</name>
</gene>
<dbReference type="InterPro" id="IPR011029">
    <property type="entry name" value="DEATH-like_dom_sf"/>
</dbReference>
<dbReference type="InterPro" id="IPR008271">
    <property type="entry name" value="Ser/Thr_kinase_AS"/>
</dbReference>
<dbReference type="InterPro" id="IPR011009">
    <property type="entry name" value="Kinase-like_dom_sf"/>
</dbReference>
<keyword evidence="3 10" id="KW-0418">Kinase</keyword>
<evidence type="ECO:0000256" key="10">
    <source>
        <dbReference type="RuleBase" id="RU000304"/>
    </source>
</evidence>
<dbReference type="PROSITE" id="PS00108">
    <property type="entry name" value="PROTEIN_KINASE_ST"/>
    <property type="match status" value="1"/>
</dbReference>
<dbReference type="Pfam" id="PF00619">
    <property type="entry name" value="CARD"/>
    <property type="match status" value="1"/>
</dbReference>
<keyword evidence="3 10" id="KW-0723">Serine/threonine-protein kinase</keyword>
<keyword evidence="6 9" id="KW-0067">ATP-binding</keyword>
<dbReference type="SUPFAM" id="SSF47986">
    <property type="entry name" value="DEATH domain"/>
    <property type="match status" value="1"/>
</dbReference>